<reference evidence="3" key="1">
    <citation type="submission" date="2016-01" db="EMBL/GenBank/DDBJ databases">
        <authorList>
            <person name="Peeters C."/>
        </authorList>
    </citation>
    <scope>NUCLEOTIDE SEQUENCE</scope>
    <source>
        <strain evidence="3">LMG 29321</strain>
    </source>
</reference>
<protein>
    <submittedName>
        <fullName evidence="3">NmrA family protein</fullName>
    </submittedName>
</protein>
<feature type="domain" description="NAD(P)-binding" evidence="2">
    <location>
        <begin position="35"/>
        <end position="172"/>
    </location>
</feature>
<evidence type="ECO:0000313" key="4">
    <source>
        <dbReference type="Proteomes" id="UP000071859"/>
    </source>
</evidence>
<comment type="caution">
    <text evidence="3">The sequence shown here is derived from an EMBL/GenBank/DDBJ whole genome shotgun (WGS) entry which is preliminary data.</text>
</comment>
<dbReference type="OrthoDB" id="9771302at2"/>
<dbReference type="AlphaFoldDB" id="A0A157ZJ75"/>
<dbReference type="InterPro" id="IPR036291">
    <property type="entry name" value="NAD(P)-bd_dom_sf"/>
</dbReference>
<dbReference type="Gene3D" id="3.40.50.720">
    <property type="entry name" value="NAD(P)-binding Rossmann-like Domain"/>
    <property type="match status" value="1"/>
</dbReference>
<evidence type="ECO:0000256" key="1">
    <source>
        <dbReference type="ARBA" id="ARBA00022857"/>
    </source>
</evidence>
<dbReference type="RefSeq" id="WP_062602143.1">
    <property type="nucleotide sequence ID" value="NZ_FCOX02000002.1"/>
</dbReference>
<dbReference type="Proteomes" id="UP000071859">
    <property type="component" value="Unassembled WGS sequence"/>
</dbReference>
<dbReference type="EMBL" id="FCOX02000002">
    <property type="protein sequence ID" value="SAK45570.1"/>
    <property type="molecule type" value="Genomic_DNA"/>
</dbReference>
<keyword evidence="1" id="KW-0521">NADP</keyword>
<dbReference type="PANTHER" id="PTHR42748">
    <property type="entry name" value="NITROGEN METABOLITE REPRESSION PROTEIN NMRA FAMILY MEMBER"/>
    <property type="match status" value="1"/>
</dbReference>
<dbReference type="PANTHER" id="PTHR42748:SF3">
    <property type="entry name" value="BLL4366 PROTEIN"/>
    <property type="match status" value="1"/>
</dbReference>
<dbReference type="SUPFAM" id="SSF51735">
    <property type="entry name" value="NAD(P)-binding Rossmann-fold domains"/>
    <property type="match status" value="1"/>
</dbReference>
<evidence type="ECO:0000313" key="3">
    <source>
        <dbReference type="EMBL" id="SAK45570.1"/>
    </source>
</evidence>
<proteinExistence type="predicted"/>
<gene>
    <name evidence="3" type="ORF">AWB78_00627</name>
</gene>
<name>A0A157ZJ75_9BURK</name>
<dbReference type="Pfam" id="PF13460">
    <property type="entry name" value="NAD_binding_10"/>
    <property type="match status" value="1"/>
</dbReference>
<sequence length="249" mass="25875">MKIVVIGGSGLIGAKTVAILRAKGHEAVAASPRNGVDSVTGAGLNEALRGAQVVIDVSNAPSWAPDDVMAFFRASTTNLVKAEAAAGVKHHVALSVVGTDRMPDNGYFLAKVAQEKLIAESGVPYSIVRATQFLEFLGGIADAGMQDGKVHLSTGQFQPIAADDVAANVADVALGAPLNGIVDIAGPERAPLHEIVARYLKSQGDAREVVVDPKATYFGGTIDEDSLVPTGDARRGSISLEQWLQRARA</sequence>
<dbReference type="InterPro" id="IPR016040">
    <property type="entry name" value="NAD(P)-bd_dom"/>
</dbReference>
<evidence type="ECO:0000259" key="2">
    <source>
        <dbReference type="Pfam" id="PF13460"/>
    </source>
</evidence>
<keyword evidence="4" id="KW-1185">Reference proteome</keyword>
<dbReference type="InterPro" id="IPR051164">
    <property type="entry name" value="NmrA-like_oxidored"/>
</dbReference>
<organism evidence="3 4">
    <name type="scientific">Caballeronia calidae</name>
    <dbReference type="NCBI Taxonomy" id="1777139"/>
    <lineage>
        <taxon>Bacteria</taxon>
        <taxon>Pseudomonadati</taxon>
        <taxon>Pseudomonadota</taxon>
        <taxon>Betaproteobacteria</taxon>
        <taxon>Burkholderiales</taxon>
        <taxon>Burkholderiaceae</taxon>
        <taxon>Caballeronia</taxon>
    </lineage>
</organism>
<accession>A0A157ZJ75</accession>